<reference evidence="3 4" key="1">
    <citation type="submission" date="2023-08" db="EMBL/GenBank/DDBJ databases">
        <title>Phytohabitans sansha sp. nov., isolated from marine sediment.</title>
        <authorList>
            <person name="Zhao Y."/>
            <person name="Yi K."/>
        </authorList>
    </citation>
    <scope>NUCLEOTIDE SEQUENCE [LARGE SCALE GENOMIC DNA]</scope>
    <source>
        <strain evidence="3 4">ZYX-F-186</strain>
    </source>
</reference>
<dbReference type="EMBL" id="JAVHUY010000023">
    <property type="protein sequence ID" value="MDQ7907646.1"/>
    <property type="molecule type" value="Genomic_DNA"/>
</dbReference>
<dbReference type="InterPro" id="IPR027417">
    <property type="entry name" value="P-loop_NTPase"/>
</dbReference>
<protein>
    <submittedName>
        <fullName evidence="3">AAA family ATPase</fullName>
    </submittedName>
</protein>
<evidence type="ECO:0000313" key="4">
    <source>
        <dbReference type="Proteomes" id="UP001230908"/>
    </source>
</evidence>
<dbReference type="PANTHER" id="PTHR32429:SF11">
    <property type="entry name" value="RIBULOSE BISPHOSPHATE CARBOXYLASE_OXYGENASE ACTIVASE, CHLOROPLASTIC"/>
    <property type="match status" value="1"/>
</dbReference>
<gene>
    <name evidence="3" type="ORF">RB614_24290</name>
</gene>
<dbReference type="InterPro" id="IPR044960">
    <property type="entry name" value="RCA-like"/>
</dbReference>
<feature type="domain" description="ATPase AAA-type core" evidence="2">
    <location>
        <begin position="34"/>
        <end position="165"/>
    </location>
</feature>
<evidence type="ECO:0000256" key="1">
    <source>
        <dbReference type="ARBA" id="ARBA00025781"/>
    </source>
</evidence>
<sequence length="284" mass="31183">MNGIVVPPRFARQIRLHLVGNFLDLALSPVICGIFGRAGDGKSAQLAVCLAHAETQVYRINASDLESGLAGEPGKLIARTYAAASLGVAKSKPAALVIEDVDTTVGEWEQNTGTVNHQQVLAELMHIADRPVDHERNSPARVPIFVTGNNLGRLYPPLRRPGRMVVFGWRPTVDELHGVVSRIFAEVAAPQVIDALVREFRDEPVAFFAEVRRRLHTEAAAALLGDLPRDMCEVLQMKARMRELLDRGSPADGYEVLRAAKEVRDDRELASRDFLDGTARGGRR</sequence>
<evidence type="ECO:0000313" key="3">
    <source>
        <dbReference type="EMBL" id="MDQ7907646.1"/>
    </source>
</evidence>
<dbReference type="PANTHER" id="PTHR32429">
    <property type="match status" value="1"/>
</dbReference>
<dbReference type="RefSeq" id="WP_308714923.1">
    <property type="nucleotide sequence ID" value="NZ_JAVHUY010000023.1"/>
</dbReference>
<dbReference type="Pfam" id="PF00004">
    <property type="entry name" value="AAA"/>
    <property type="match status" value="1"/>
</dbReference>
<dbReference type="InterPro" id="IPR003959">
    <property type="entry name" value="ATPase_AAA_core"/>
</dbReference>
<accession>A0ABU0ZKS2</accession>
<keyword evidence="4" id="KW-1185">Reference proteome</keyword>
<dbReference type="SUPFAM" id="SSF52540">
    <property type="entry name" value="P-loop containing nucleoside triphosphate hydrolases"/>
    <property type="match status" value="1"/>
</dbReference>
<dbReference type="Gene3D" id="3.40.50.300">
    <property type="entry name" value="P-loop containing nucleotide triphosphate hydrolases"/>
    <property type="match status" value="1"/>
</dbReference>
<comment type="caution">
    <text evidence="3">The sequence shown here is derived from an EMBL/GenBank/DDBJ whole genome shotgun (WGS) entry which is preliminary data.</text>
</comment>
<evidence type="ECO:0000259" key="2">
    <source>
        <dbReference type="Pfam" id="PF00004"/>
    </source>
</evidence>
<name>A0ABU0ZKS2_9ACTN</name>
<proteinExistence type="inferred from homology"/>
<comment type="similarity">
    <text evidence="1">Belongs to the RuBisCO activase family.</text>
</comment>
<dbReference type="Proteomes" id="UP001230908">
    <property type="component" value="Unassembled WGS sequence"/>
</dbReference>
<organism evidence="3 4">
    <name type="scientific">Phytohabitans maris</name>
    <dbReference type="NCBI Taxonomy" id="3071409"/>
    <lineage>
        <taxon>Bacteria</taxon>
        <taxon>Bacillati</taxon>
        <taxon>Actinomycetota</taxon>
        <taxon>Actinomycetes</taxon>
        <taxon>Micromonosporales</taxon>
        <taxon>Micromonosporaceae</taxon>
    </lineage>
</organism>